<dbReference type="Proteomes" id="UP000054988">
    <property type="component" value="Unassembled WGS sequence"/>
</dbReference>
<organism evidence="1 2">
    <name type="scientific">Moniliophthora roreri</name>
    <name type="common">Frosty pod rot fungus</name>
    <name type="synonym">Monilia roreri</name>
    <dbReference type="NCBI Taxonomy" id="221103"/>
    <lineage>
        <taxon>Eukaryota</taxon>
        <taxon>Fungi</taxon>
        <taxon>Dikarya</taxon>
        <taxon>Basidiomycota</taxon>
        <taxon>Agaricomycotina</taxon>
        <taxon>Agaricomycetes</taxon>
        <taxon>Agaricomycetidae</taxon>
        <taxon>Agaricales</taxon>
        <taxon>Marasmiineae</taxon>
        <taxon>Marasmiaceae</taxon>
        <taxon>Moniliophthora</taxon>
    </lineage>
</organism>
<sequence>MSIAQLEEIVSEILSLIRIDGCYHVEFDLLDVLPDMQGVRDDLERLIEGLSFLKQETYEHEPKDTRLWAWLVFRQRQIRTIDKLYWSLRLVHMKILVAIEKEKRRLRLGTGRNQNPNQGTSPYESLAPSKSMLRYLPKSYQFDAWDPRFVGWHDLSTQIYPRIRIVVTCLRLALKLTHEIHYKDI</sequence>
<dbReference type="EMBL" id="LATX01002546">
    <property type="protein sequence ID" value="KTB27486.1"/>
    <property type="molecule type" value="Genomic_DNA"/>
</dbReference>
<dbReference type="AlphaFoldDB" id="A0A0W0ETR1"/>
<name>A0A0W0ETR1_MONRR</name>
<proteinExistence type="predicted"/>
<protein>
    <submittedName>
        <fullName evidence="1">Uncharacterized protein</fullName>
    </submittedName>
</protein>
<gene>
    <name evidence="1" type="ORF">WG66_19930</name>
</gene>
<reference evidence="1 2" key="1">
    <citation type="submission" date="2015-12" db="EMBL/GenBank/DDBJ databases">
        <title>Draft genome sequence of Moniliophthora roreri, the causal agent of frosty pod rot of cacao.</title>
        <authorList>
            <person name="Aime M.C."/>
            <person name="Diaz-Valderrama J.R."/>
            <person name="Kijpornyongpan T."/>
            <person name="Phillips-Mora W."/>
        </authorList>
    </citation>
    <scope>NUCLEOTIDE SEQUENCE [LARGE SCALE GENOMIC DNA]</scope>
    <source>
        <strain evidence="1 2">MCA 2952</strain>
    </source>
</reference>
<evidence type="ECO:0000313" key="2">
    <source>
        <dbReference type="Proteomes" id="UP000054988"/>
    </source>
</evidence>
<evidence type="ECO:0000313" key="1">
    <source>
        <dbReference type="EMBL" id="KTB27486.1"/>
    </source>
</evidence>
<accession>A0A0W0ETR1</accession>
<comment type="caution">
    <text evidence="1">The sequence shown here is derived from an EMBL/GenBank/DDBJ whole genome shotgun (WGS) entry which is preliminary data.</text>
</comment>